<dbReference type="InterPro" id="IPR037217">
    <property type="entry name" value="Trp/Indoleamine_2_3_dOase-like"/>
</dbReference>
<evidence type="ECO:0000313" key="5">
    <source>
        <dbReference type="EMBL" id="KAE9400106.1"/>
    </source>
</evidence>
<keyword evidence="4" id="KW-0349">Heme</keyword>
<sequence>MTTSGLHEDSKVTSRAHLRPLAEYDIDPDTGFLPRAPLPRLADPSSPLKHQSEFLIWEKALSLAPEVLRLTSDHSPEAVSMREEGEVWRTAICSWPVLSISPLKEDACMLRRAHVVLAWLVHYYVHSLPSPEQPQSNLVIPAALAVPLVGVSLALGIAPVLTFADTVLWNWDVYHGSADEDDYVQVAPTINDIFFTHSFSNTQDETSFYAVCAACELLGAQILQIIKKCTMKQAVNDLPAILALADGLESLAEIIGELTTLMSSMRDQVDPRVFCFKIRPWFGGSGINGKEWVYQGVAARDLKTCQNHSGPSGGQSSVIHALDIFLGINHQCQHNGIYAERKRFLGFIRTDSANSNQSKESTNFMQRMRQYMPAKHRAYLEDLERSSELASIRTAIEQMSELHGPYNKAVQALIHFRNRHLQIACRYVVVFKDRGNGSMAITDETAQVKPVKGTGGNHLSLLLKAGRDATCRTMIK</sequence>
<dbReference type="Pfam" id="PF01231">
    <property type="entry name" value="IDO"/>
    <property type="match status" value="1"/>
</dbReference>
<dbReference type="OrthoDB" id="540174at2759"/>
<comment type="similarity">
    <text evidence="1">Belongs to the indoleamine 2,3-dioxygenase family.</text>
</comment>
<dbReference type="GO" id="GO:0020037">
    <property type="term" value="F:heme binding"/>
    <property type="evidence" value="ECO:0007669"/>
    <property type="project" value="InterPro"/>
</dbReference>
<evidence type="ECO:0000256" key="1">
    <source>
        <dbReference type="ARBA" id="ARBA00007119"/>
    </source>
</evidence>
<dbReference type="AlphaFoldDB" id="A0A6A4HPU3"/>
<dbReference type="SUPFAM" id="SSF140959">
    <property type="entry name" value="Indolic compounds 2,3-dioxygenase-like"/>
    <property type="match status" value="1"/>
</dbReference>
<dbReference type="EMBL" id="ML769460">
    <property type="protein sequence ID" value="KAE9400106.1"/>
    <property type="molecule type" value="Genomic_DNA"/>
</dbReference>
<feature type="binding site" description="proximal binding residue" evidence="4">
    <location>
        <position position="420"/>
    </location>
    <ligand>
        <name>heme b</name>
        <dbReference type="ChEBI" id="CHEBI:60344"/>
    </ligand>
    <ligandPart>
        <name>Fe</name>
        <dbReference type="ChEBI" id="CHEBI:18248"/>
    </ligandPart>
</feature>
<gene>
    <name evidence="5" type="ORF">BT96DRAFT_819652</name>
</gene>
<evidence type="ECO:0000256" key="3">
    <source>
        <dbReference type="ARBA" id="ARBA00023004"/>
    </source>
</evidence>
<dbReference type="GO" id="GO:0034354">
    <property type="term" value="P:'de novo' NAD+ biosynthetic process from L-tryptophan"/>
    <property type="evidence" value="ECO:0007669"/>
    <property type="project" value="TreeGrafter"/>
</dbReference>
<dbReference type="GO" id="GO:0033754">
    <property type="term" value="F:indoleamine 2,3-dioxygenase activity"/>
    <property type="evidence" value="ECO:0007669"/>
    <property type="project" value="TreeGrafter"/>
</dbReference>
<evidence type="ECO:0000256" key="2">
    <source>
        <dbReference type="ARBA" id="ARBA00022723"/>
    </source>
</evidence>
<dbReference type="Proteomes" id="UP000799118">
    <property type="component" value="Unassembled WGS sequence"/>
</dbReference>
<reference evidence="5" key="1">
    <citation type="journal article" date="2019" name="Environ. Microbiol.">
        <title>Fungal ecological strategies reflected in gene transcription - a case study of two litter decomposers.</title>
        <authorList>
            <person name="Barbi F."/>
            <person name="Kohler A."/>
            <person name="Barry K."/>
            <person name="Baskaran P."/>
            <person name="Daum C."/>
            <person name="Fauchery L."/>
            <person name="Ihrmark K."/>
            <person name="Kuo A."/>
            <person name="LaButti K."/>
            <person name="Lipzen A."/>
            <person name="Morin E."/>
            <person name="Grigoriev I.V."/>
            <person name="Henrissat B."/>
            <person name="Lindahl B."/>
            <person name="Martin F."/>
        </authorList>
    </citation>
    <scope>NUCLEOTIDE SEQUENCE</scope>
    <source>
        <strain evidence="5">JB14</strain>
    </source>
</reference>
<dbReference type="PANTHER" id="PTHR28657:SF5">
    <property type="entry name" value="INDOLEAMINE 2,3-DIOXYGENASE"/>
    <property type="match status" value="1"/>
</dbReference>
<dbReference type="Gene3D" id="1.20.58.480">
    <property type="match status" value="1"/>
</dbReference>
<dbReference type="GO" id="GO:0005737">
    <property type="term" value="C:cytoplasm"/>
    <property type="evidence" value="ECO:0007669"/>
    <property type="project" value="TreeGrafter"/>
</dbReference>
<dbReference type="PANTHER" id="PTHR28657">
    <property type="entry name" value="INDOLEAMINE 2,3-DIOXYGENASE"/>
    <property type="match status" value="1"/>
</dbReference>
<accession>A0A6A4HPU3</accession>
<protein>
    <submittedName>
        <fullName evidence="5">Indoleamine 2,3-dioxygenase</fullName>
    </submittedName>
</protein>
<dbReference type="GO" id="GO:0019441">
    <property type="term" value="P:L-tryptophan catabolic process to kynurenine"/>
    <property type="evidence" value="ECO:0007669"/>
    <property type="project" value="InterPro"/>
</dbReference>
<keyword evidence="3 4" id="KW-0408">Iron</keyword>
<organism evidence="5 6">
    <name type="scientific">Gymnopus androsaceus JB14</name>
    <dbReference type="NCBI Taxonomy" id="1447944"/>
    <lineage>
        <taxon>Eukaryota</taxon>
        <taxon>Fungi</taxon>
        <taxon>Dikarya</taxon>
        <taxon>Basidiomycota</taxon>
        <taxon>Agaricomycotina</taxon>
        <taxon>Agaricomycetes</taxon>
        <taxon>Agaricomycetidae</taxon>
        <taxon>Agaricales</taxon>
        <taxon>Marasmiineae</taxon>
        <taxon>Omphalotaceae</taxon>
        <taxon>Gymnopus</taxon>
    </lineage>
</organism>
<name>A0A6A4HPU3_9AGAR</name>
<proteinExistence type="inferred from homology"/>
<evidence type="ECO:0000256" key="4">
    <source>
        <dbReference type="PIRSR" id="PIRSR600898-1"/>
    </source>
</evidence>
<dbReference type="GO" id="GO:0046872">
    <property type="term" value="F:metal ion binding"/>
    <property type="evidence" value="ECO:0007669"/>
    <property type="project" value="UniProtKB-KW"/>
</dbReference>
<keyword evidence="6" id="KW-1185">Reference proteome</keyword>
<dbReference type="InterPro" id="IPR000898">
    <property type="entry name" value="Indolamine_dOase"/>
</dbReference>
<evidence type="ECO:0000313" key="6">
    <source>
        <dbReference type="Proteomes" id="UP000799118"/>
    </source>
</evidence>
<keyword evidence="2 4" id="KW-0479">Metal-binding</keyword>